<organism evidence="2 3">
    <name type="scientific">Candidatus Desantisbacteria bacterium CG07_land_8_20_14_0_80_39_15</name>
    <dbReference type="NCBI Taxonomy" id="1974549"/>
    <lineage>
        <taxon>Bacteria</taxon>
        <taxon>Candidatus Desantisiibacteriota</taxon>
    </lineage>
</organism>
<feature type="domain" description="FecR protein" evidence="1">
    <location>
        <begin position="61"/>
        <end position="163"/>
    </location>
</feature>
<dbReference type="Proteomes" id="UP000229227">
    <property type="component" value="Unassembled WGS sequence"/>
</dbReference>
<protein>
    <recommendedName>
        <fullName evidence="1">FecR protein domain-containing protein</fullName>
    </recommendedName>
</protein>
<dbReference type="PANTHER" id="PTHR38731:SF1">
    <property type="entry name" value="FECR PROTEIN DOMAIN-CONTAINING PROTEIN"/>
    <property type="match status" value="1"/>
</dbReference>
<dbReference type="InterPro" id="IPR006860">
    <property type="entry name" value="FecR"/>
</dbReference>
<proteinExistence type="predicted"/>
<gene>
    <name evidence="2" type="ORF">COS91_06675</name>
</gene>
<accession>A0A2M6ZF91</accession>
<comment type="caution">
    <text evidence="2">The sequence shown here is derived from an EMBL/GenBank/DDBJ whole genome shotgun (WGS) entry which is preliminary data.</text>
</comment>
<dbReference type="AlphaFoldDB" id="A0A2M6ZF91"/>
<dbReference type="Gene3D" id="2.60.120.1440">
    <property type="match status" value="1"/>
</dbReference>
<dbReference type="Pfam" id="PF04773">
    <property type="entry name" value="FecR"/>
    <property type="match status" value="1"/>
</dbReference>
<evidence type="ECO:0000259" key="1">
    <source>
        <dbReference type="Pfam" id="PF04773"/>
    </source>
</evidence>
<reference evidence="3" key="1">
    <citation type="submission" date="2017-09" db="EMBL/GenBank/DDBJ databases">
        <title>Depth-based differentiation of microbial function through sediment-hosted aquifers and enrichment of novel symbionts in the deep terrestrial subsurface.</title>
        <authorList>
            <person name="Probst A.J."/>
            <person name="Ladd B."/>
            <person name="Jarett J.K."/>
            <person name="Geller-Mcgrath D.E."/>
            <person name="Sieber C.M.K."/>
            <person name="Emerson J.B."/>
            <person name="Anantharaman K."/>
            <person name="Thomas B.C."/>
            <person name="Malmstrom R."/>
            <person name="Stieglmeier M."/>
            <person name="Klingl A."/>
            <person name="Woyke T."/>
            <person name="Ryan C.M."/>
            <person name="Banfield J.F."/>
        </authorList>
    </citation>
    <scope>NUCLEOTIDE SEQUENCE [LARGE SCALE GENOMIC DNA]</scope>
</reference>
<sequence>MCKKIIGLIILGVCFSRVICGAQTKDWIAKITLASGIVSFQRADIATWSAAQIGLLLYNNDKLKTEGKSRAEMTLVDGSILRIKEKTLIEIKDVREDSTAKKKGSKFQLLFGKLWARVMKVAPDSTFEIITPTAVVGVRGTEFSINVDPALGTKVSVFEGSVEVRTEVKEEVKSILLGRGQTIEVGPDRILTVPKSLEEDDRQEWKQWNLHSKTDYKNEMAMTLQADCRQSGNLNEIRNADYQLGKSLIDINGNRVRMEEYLFRPQTNQLQFYVISKRENRTDQAYELMTFNQNLPSNFSAAVREAIKGQWVQVTKPNWYLLKVEDYFANDKNDYAKWLCEDGDALWDISGFYYQNFVKMSHIINGTTKWWTTDSGANYSWVGGGSPAPNLPTTTTNDPIYMKDTSLTNYDDGTWDRWTRYAIDDKGNLLKRSEVGTTFRLLTKQNMEVKIEASEFKGDIDVVLCPQILYNANVVK</sequence>
<evidence type="ECO:0000313" key="3">
    <source>
        <dbReference type="Proteomes" id="UP000229227"/>
    </source>
</evidence>
<dbReference type="EMBL" id="PEWN01000106">
    <property type="protein sequence ID" value="PIU51061.1"/>
    <property type="molecule type" value="Genomic_DNA"/>
</dbReference>
<dbReference type="PANTHER" id="PTHR38731">
    <property type="entry name" value="LIPL45-RELATED LIPOPROTEIN-RELATED"/>
    <property type="match status" value="1"/>
</dbReference>
<name>A0A2M6ZF91_9BACT</name>
<evidence type="ECO:0000313" key="2">
    <source>
        <dbReference type="EMBL" id="PIU51061.1"/>
    </source>
</evidence>